<dbReference type="RefSeq" id="WP_251518157.1">
    <property type="nucleotide sequence ID" value="NZ_CP128355.1"/>
</dbReference>
<dbReference type="Gene3D" id="3.40.50.300">
    <property type="entry name" value="P-loop containing nucleotide triphosphate hydrolases"/>
    <property type="match status" value="1"/>
</dbReference>
<dbReference type="SUPFAM" id="SSF52540">
    <property type="entry name" value="P-loop containing nucleoside triphosphate hydrolases"/>
    <property type="match status" value="1"/>
</dbReference>
<organism evidence="9 10">
    <name type="scientific">Staphylococcus hsinchuensis</name>
    <dbReference type="NCBI Taxonomy" id="3051183"/>
    <lineage>
        <taxon>Bacteria</taxon>
        <taxon>Bacillati</taxon>
        <taxon>Bacillota</taxon>
        <taxon>Bacilli</taxon>
        <taxon>Bacillales</taxon>
        <taxon>Staphylococcaceae</taxon>
        <taxon>Staphylococcus</taxon>
    </lineage>
</organism>
<proteinExistence type="inferred from homology"/>
<dbReference type="GO" id="GO:0005524">
    <property type="term" value="F:ATP binding"/>
    <property type="evidence" value="ECO:0007669"/>
    <property type="project" value="UniProtKB-KW"/>
</dbReference>
<keyword evidence="7" id="KW-0472">Membrane</keyword>
<dbReference type="PROSITE" id="PS50893">
    <property type="entry name" value="ABC_TRANSPORTER_2"/>
    <property type="match status" value="1"/>
</dbReference>
<dbReference type="InterPro" id="IPR050086">
    <property type="entry name" value="MetN_ABC_transporter-like"/>
</dbReference>
<comment type="subcellular location">
    <subcellularLocation>
        <location evidence="1">Cell membrane</location>
        <topology evidence="1">Peripheral membrane protein</topology>
    </subcellularLocation>
</comment>
<keyword evidence="3" id="KW-0813">Transport</keyword>
<protein>
    <submittedName>
        <fullName evidence="9">ABC transporter ATP-binding protein</fullName>
    </submittedName>
</protein>
<accession>A0ABZ3ECR5</accession>
<evidence type="ECO:0000313" key="10">
    <source>
        <dbReference type="Proteomes" id="UP001436297"/>
    </source>
</evidence>
<dbReference type="Pfam" id="PF00005">
    <property type="entry name" value="ABC_tran"/>
    <property type="match status" value="1"/>
</dbReference>
<evidence type="ECO:0000313" key="9">
    <source>
        <dbReference type="EMBL" id="XAF70629.1"/>
    </source>
</evidence>
<feature type="domain" description="ABC transporter" evidence="8">
    <location>
        <begin position="3"/>
        <end position="244"/>
    </location>
</feature>
<dbReference type="InterPro" id="IPR003593">
    <property type="entry name" value="AAA+_ATPase"/>
</dbReference>
<dbReference type="PANTHER" id="PTHR43166:SF9">
    <property type="entry name" value="GLUTAMATE_ASPARTATE IMPORT ATP-BINDING PROTEIN GLTL"/>
    <property type="match status" value="1"/>
</dbReference>
<gene>
    <name evidence="9" type="ORF">QQM35_00455</name>
</gene>
<dbReference type="InterPro" id="IPR027417">
    <property type="entry name" value="P-loop_NTPase"/>
</dbReference>
<name>A0ABZ3ECR5_9STAP</name>
<keyword evidence="10" id="KW-1185">Reference proteome</keyword>
<evidence type="ECO:0000256" key="3">
    <source>
        <dbReference type="ARBA" id="ARBA00022448"/>
    </source>
</evidence>
<dbReference type="PANTHER" id="PTHR43166">
    <property type="entry name" value="AMINO ACID IMPORT ATP-BINDING PROTEIN"/>
    <property type="match status" value="1"/>
</dbReference>
<evidence type="ECO:0000259" key="8">
    <source>
        <dbReference type="PROSITE" id="PS50893"/>
    </source>
</evidence>
<evidence type="ECO:0000256" key="7">
    <source>
        <dbReference type="ARBA" id="ARBA00023136"/>
    </source>
</evidence>
<dbReference type="InterPro" id="IPR003439">
    <property type="entry name" value="ABC_transporter-like_ATP-bd"/>
</dbReference>
<dbReference type="SMART" id="SM00382">
    <property type="entry name" value="AAA"/>
    <property type="match status" value="1"/>
</dbReference>
<evidence type="ECO:0000256" key="4">
    <source>
        <dbReference type="ARBA" id="ARBA00022475"/>
    </source>
</evidence>
<comment type="similarity">
    <text evidence="2">Belongs to the ABC transporter superfamily.</text>
</comment>
<evidence type="ECO:0000256" key="6">
    <source>
        <dbReference type="ARBA" id="ARBA00022840"/>
    </source>
</evidence>
<evidence type="ECO:0000256" key="2">
    <source>
        <dbReference type="ARBA" id="ARBA00005417"/>
    </source>
</evidence>
<reference evidence="9 10" key="1">
    <citation type="journal article" date="2024" name="Pathogens">
        <title>Staphylococcus hsinchuensis sp. nov., Isolated from Soymilk.</title>
        <authorList>
            <person name="Wang Y.T."/>
            <person name="Lin Y.C."/>
            <person name="Hsieh Y.H."/>
            <person name="Lin Y.T."/>
            <person name="Hamada M."/>
            <person name="Chen C.C."/>
            <person name="Liou J.S."/>
            <person name="Lee A.Y."/>
            <person name="Zhang W.L."/>
            <person name="Chen Y.T."/>
            <person name="Huang C.H."/>
        </authorList>
    </citation>
    <scope>NUCLEOTIDE SEQUENCE [LARGE SCALE GENOMIC DNA]</scope>
    <source>
        <strain evidence="9 10">H164</strain>
    </source>
</reference>
<sequence length="261" mass="29940">MLIKLENVSRQKHGNLIINDVSWQIDQGEKWLLYGLNGAGKTTLLNIMNVYEPITSGEITLFGKQPGTKGYSADIVRDNIGFVSNSLMNRFQEGEKVIDVVLSGLFKSIGLFQHVNNDQIELARKQLEAIGMEEFENQYYGYLSTGERQKVLIARAMMTRPKLLILDEPASGLDFITREDLLNSLEEMFEQHPELAVIYVTHFIEEITPAFKKGFLLKDGVCYKQGNLIDIMNSHTLSDYFNREVILNKQYQRYSLFLKDK</sequence>
<dbReference type="Proteomes" id="UP001436297">
    <property type="component" value="Chromosome"/>
</dbReference>
<keyword evidence="4" id="KW-1003">Cell membrane</keyword>
<keyword evidence="5" id="KW-0547">Nucleotide-binding</keyword>
<keyword evidence="6 9" id="KW-0067">ATP-binding</keyword>
<dbReference type="EMBL" id="CP128355">
    <property type="protein sequence ID" value="XAF70629.1"/>
    <property type="molecule type" value="Genomic_DNA"/>
</dbReference>
<evidence type="ECO:0000256" key="5">
    <source>
        <dbReference type="ARBA" id="ARBA00022741"/>
    </source>
</evidence>
<evidence type="ECO:0000256" key="1">
    <source>
        <dbReference type="ARBA" id="ARBA00004202"/>
    </source>
</evidence>